<evidence type="ECO:0000313" key="2">
    <source>
        <dbReference type="Proteomes" id="UP000219020"/>
    </source>
</evidence>
<keyword evidence="2" id="KW-1185">Reference proteome</keyword>
<dbReference type="EMBL" id="NBYY01000030">
    <property type="protein sequence ID" value="PCS21777.1"/>
    <property type="molecule type" value="Genomic_DNA"/>
</dbReference>
<sequence length="42" mass="4902">MNNLDAVLVDVNDFYQTFLPAWKKYLIASGIKQRKMPSRLLC</sequence>
<proteinExistence type="predicted"/>
<gene>
    <name evidence="1" type="ORF">BTN49_2598</name>
</gene>
<reference evidence="2" key="1">
    <citation type="submission" date="2017-04" db="EMBL/GenBank/DDBJ databases">
        <title>Genome evolution of the luminous symbionts of deep sea anglerfish.</title>
        <authorList>
            <person name="Hendry T.A."/>
        </authorList>
    </citation>
    <scope>NUCLEOTIDE SEQUENCE [LARGE SCALE GENOMIC DNA]</scope>
</reference>
<organism evidence="1 2">
    <name type="scientific">Candidatus Enterovibrio escicola</name>
    <dbReference type="NCBI Taxonomy" id="1927127"/>
    <lineage>
        <taxon>Bacteria</taxon>
        <taxon>Pseudomonadati</taxon>
        <taxon>Pseudomonadota</taxon>
        <taxon>Gammaproteobacteria</taxon>
        <taxon>Vibrionales</taxon>
        <taxon>Vibrionaceae</taxon>
        <taxon>Enterovibrio</taxon>
    </lineage>
</organism>
<evidence type="ECO:0000313" key="1">
    <source>
        <dbReference type="EMBL" id="PCS21777.1"/>
    </source>
</evidence>
<accession>A0A2A5T0T8</accession>
<name>A0A2A5T0T8_9GAMM</name>
<protein>
    <recommendedName>
        <fullName evidence="3">Mobile element protein</fullName>
    </recommendedName>
</protein>
<dbReference type="GeneID" id="78828771"/>
<comment type="caution">
    <text evidence="1">The sequence shown here is derived from an EMBL/GenBank/DDBJ whole genome shotgun (WGS) entry which is preliminary data.</text>
</comment>
<dbReference type="Proteomes" id="UP000219020">
    <property type="component" value="Unassembled WGS sequence"/>
</dbReference>
<evidence type="ECO:0008006" key="3">
    <source>
        <dbReference type="Google" id="ProtNLM"/>
    </source>
</evidence>
<dbReference type="AlphaFoldDB" id="A0A2A5T0T8"/>
<dbReference type="RefSeq" id="WP_263363881.1">
    <property type="nucleotide sequence ID" value="NZ_NBYY01000030.1"/>
</dbReference>